<dbReference type="EMBL" id="UINC01048943">
    <property type="protein sequence ID" value="SVB60094.1"/>
    <property type="molecule type" value="Genomic_DNA"/>
</dbReference>
<sequence length="306" mass="34377">MRKFSWLLLLLILVVFADGKEEVFEGKDFHVYYLGGQSNMDGYGHVKELPKELSGGVPQVWIFHGNTSEDGTPADGNGKWSPLNVGHGVGFSSNGKTNKYSERFGAEITFAKRLLEVYPDRNIALIKYSRGGTSIDADTKNAKRFGCWAPNWEGGNGDGTNINQYDHFLATMANARRDTDIDNDGKADRLIPVGIIWMQGESDASERKIAKRYKDNLTLLMYLIRKELGDMETKVVVGQIADWKVWPHRKIVRKAQVDFVNEDHNAVLVTSTDMYDNSDPWHYDSKGYLDLGIRFADAVAGNKSDE</sequence>
<feature type="domain" description="Sialate O-acetylesterase" evidence="2">
    <location>
        <begin position="29"/>
        <end position="299"/>
    </location>
</feature>
<accession>A0A382FCS0</accession>
<dbReference type="InterPro" id="IPR052940">
    <property type="entry name" value="Carb_Esterase_6"/>
</dbReference>
<gene>
    <name evidence="3" type="ORF">METZ01_LOCUS212948</name>
</gene>
<dbReference type="Gene3D" id="3.40.50.1110">
    <property type="entry name" value="SGNH hydrolase"/>
    <property type="match status" value="1"/>
</dbReference>
<dbReference type="PANTHER" id="PTHR31988">
    <property type="entry name" value="ESTERASE, PUTATIVE (DUF303)-RELATED"/>
    <property type="match status" value="1"/>
</dbReference>
<dbReference type="InterPro" id="IPR005181">
    <property type="entry name" value="SASA"/>
</dbReference>
<dbReference type="SUPFAM" id="SSF52266">
    <property type="entry name" value="SGNH hydrolase"/>
    <property type="match status" value="1"/>
</dbReference>
<name>A0A382FCS0_9ZZZZ</name>
<proteinExistence type="predicted"/>
<organism evidence="3">
    <name type="scientific">marine metagenome</name>
    <dbReference type="NCBI Taxonomy" id="408172"/>
    <lineage>
        <taxon>unclassified sequences</taxon>
        <taxon>metagenomes</taxon>
        <taxon>ecological metagenomes</taxon>
    </lineage>
</organism>
<evidence type="ECO:0000313" key="3">
    <source>
        <dbReference type="EMBL" id="SVB60094.1"/>
    </source>
</evidence>
<keyword evidence="1" id="KW-0378">Hydrolase</keyword>
<dbReference type="AlphaFoldDB" id="A0A382FCS0"/>
<evidence type="ECO:0000256" key="1">
    <source>
        <dbReference type="ARBA" id="ARBA00022801"/>
    </source>
</evidence>
<dbReference type="PANTHER" id="PTHR31988:SF19">
    <property type="entry name" value="9-O-ACETYL-N-ACETYLNEURAMINIC ACID DEACETYLASE-RELATED"/>
    <property type="match status" value="1"/>
</dbReference>
<evidence type="ECO:0000259" key="2">
    <source>
        <dbReference type="Pfam" id="PF03629"/>
    </source>
</evidence>
<reference evidence="3" key="1">
    <citation type="submission" date="2018-05" db="EMBL/GenBank/DDBJ databases">
        <authorList>
            <person name="Lanie J.A."/>
            <person name="Ng W.-L."/>
            <person name="Kazmierczak K.M."/>
            <person name="Andrzejewski T.M."/>
            <person name="Davidsen T.M."/>
            <person name="Wayne K.J."/>
            <person name="Tettelin H."/>
            <person name="Glass J.I."/>
            <person name="Rusch D."/>
            <person name="Podicherti R."/>
            <person name="Tsui H.-C.T."/>
            <person name="Winkler M.E."/>
        </authorList>
    </citation>
    <scope>NUCLEOTIDE SEQUENCE</scope>
</reference>
<dbReference type="GO" id="GO:0016787">
    <property type="term" value="F:hydrolase activity"/>
    <property type="evidence" value="ECO:0007669"/>
    <property type="project" value="UniProtKB-KW"/>
</dbReference>
<protein>
    <recommendedName>
        <fullName evidence="2">Sialate O-acetylesterase domain-containing protein</fullName>
    </recommendedName>
</protein>
<dbReference type="Pfam" id="PF03629">
    <property type="entry name" value="SASA"/>
    <property type="match status" value="1"/>
</dbReference>
<dbReference type="InterPro" id="IPR036514">
    <property type="entry name" value="SGNH_hydro_sf"/>
</dbReference>